<feature type="compositionally biased region" description="Polar residues" evidence="1">
    <location>
        <begin position="290"/>
        <end position="301"/>
    </location>
</feature>
<evidence type="ECO:0000313" key="3">
    <source>
        <dbReference type="Proteomes" id="UP000319663"/>
    </source>
</evidence>
<accession>A0A507QP62</accession>
<dbReference type="Proteomes" id="UP000319663">
    <property type="component" value="Unassembled WGS sequence"/>
</dbReference>
<dbReference type="AlphaFoldDB" id="A0A507QP62"/>
<dbReference type="EMBL" id="VIFY01000155">
    <property type="protein sequence ID" value="TQB69411.1"/>
    <property type="molecule type" value="Genomic_DNA"/>
</dbReference>
<sequence>MVQLFTSRAELLEKEETTAEHRRCQQEEARKLERDKTDLNPKTGGLFHGIFKEKLPAARPIIDLEDDVVRCPHCNWELEDGGTSCERCGFRDDSASVTATESGAGWTDSEENSDMTDYMDEVEDGFDDADDDFHFHDFYGLPFDFHPLDDLRGRNWYHDPTRPRNGPYGLPFSDTASTHDESEEDEDFEDDEMASFIDDDEHDDQEESHHDDEQDYDSQSDRSTVVGGPGYSLRDLHDGIQIGSDVSTSGASGSHVESVGENSSEDDDDDDDDEDPIRPPTVGNRRRGAQQPNRSGSSSNFRPALGLLDSIDLRSLNQRSFACSRENHNNQGTQTTGSSAQNAVQIDDDSDEGPVRPTRRTRGRMNCL</sequence>
<feature type="region of interest" description="Disordered" evidence="1">
    <location>
        <begin position="161"/>
        <end position="303"/>
    </location>
</feature>
<name>A0A507QP62_MONPU</name>
<keyword evidence="3" id="KW-1185">Reference proteome</keyword>
<feature type="compositionally biased region" description="Acidic residues" evidence="1">
    <location>
        <begin position="263"/>
        <end position="275"/>
    </location>
</feature>
<gene>
    <name evidence="2" type="ORF">MPDQ_001910</name>
</gene>
<protein>
    <submittedName>
        <fullName evidence="2">Uncharacterized protein</fullName>
    </submittedName>
</protein>
<reference evidence="2 3" key="1">
    <citation type="submission" date="2019-06" db="EMBL/GenBank/DDBJ databases">
        <title>Wine fermentation using esterase from Monascus purpureus.</title>
        <authorList>
            <person name="Geng C."/>
            <person name="Zhang Y."/>
        </authorList>
    </citation>
    <scope>NUCLEOTIDE SEQUENCE [LARGE SCALE GENOMIC DNA]</scope>
    <source>
        <strain evidence="2">HQ1</strain>
    </source>
</reference>
<feature type="compositionally biased region" description="Basic residues" evidence="1">
    <location>
        <begin position="357"/>
        <end position="368"/>
    </location>
</feature>
<organism evidence="2 3">
    <name type="scientific">Monascus purpureus</name>
    <name type="common">Red mold</name>
    <name type="synonym">Monascus anka</name>
    <dbReference type="NCBI Taxonomy" id="5098"/>
    <lineage>
        <taxon>Eukaryota</taxon>
        <taxon>Fungi</taxon>
        <taxon>Dikarya</taxon>
        <taxon>Ascomycota</taxon>
        <taxon>Pezizomycotina</taxon>
        <taxon>Eurotiomycetes</taxon>
        <taxon>Eurotiomycetidae</taxon>
        <taxon>Eurotiales</taxon>
        <taxon>Aspergillaceae</taxon>
        <taxon>Monascus</taxon>
    </lineage>
</organism>
<feature type="region of interest" description="Disordered" evidence="1">
    <location>
        <begin position="15"/>
        <end position="38"/>
    </location>
</feature>
<feature type="region of interest" description="Disordered" evidence="1">
    <location>
        <begin position="326"/>
        <end position="368"/>
    </location>
</feature>
<feature type="compositionally biased region" description="Acidic residues" evidence="1">
    <location>
        <begin position="181"/>
        <end position="206"/>
    </location>
</feature>
<evidence type="ECO:0000256" key="1">
    <source>
        <dbReference type="SAM" id="MobiDB-lite"/>
    </source>
</evidence>
<evidence type="ECO:0000313" key="2">
    <source>
        <dbReference type="EMBL" id="TQB69411.1"/>
    </source>
</evidence>
<proteinExistence type="predicted"/>
<dbReference type="STRING" id="5098.A0A507QP62"/>
<feature type="compositionally biased region" description="Polar residues" evidence="1">
    <location>
        <begin position="329"/>
        <end position="344"/>
    </location>
</feature>
<comment type="caution">
    <text evidence="2">The sequence shown here is derived from an EMBL/GenBank/DDBJ whole genome shotgun (WGS) entry which is preliminary data.</text>
</comment>